<evidence type="ECO:0000256" key="3">
    <source>
        <dbReference type="ARBA" id="ARBA00022741"/>
    </source>
</evidence>
<feature type="domain" description="Phosphagen kinase C-terminal" evidence="7">
    <location>
        <begin position="1"/>
        <end position="100"/>
    </location>
</feature>
<dbReference type="InterPro" id="IPR000749">
    <property type="entry name" value="ATP-guanido_PTrfase"/>
</dbReference>
<evidence type="ECO:0000256" key="4">
    <source>
        <dbReference type="ARBA" id="ARBA00022777"/>
    </source>
</evidence>
<accession>A0AAD7W0C6</accession>
<dbReference type="SUPFAM" id="SSF55931">
    <property type="entry name" value="Glutamine synthetase/guanido kinase"/>
    <property type="match status" value="1"/>
</dbReference>
<dbReference type="GO" id="GO:0004111">
    <property type="term" value="F:creatine kinase activity"/>
    <property type="evidence" value="ECO:0007669"/>
    <property type="project" value="UniProtKB-EC"/>
</dbReference>
<dbReference type="PROSITE" id="PS51510">
    <property type="entry name" value="PHOSPHAGEN_KINASE_C"/>
    <property type="match status" value="1"/>
</dbReference>
<dbReference type="EC" id="2.7.3.2" evidence="1"/>
<evidence type="ECO:0000313" key="8">
    <source>
        <dbReference type="EMBL" id="KAJ8371776.1"/>
    </source>
</evidence>
<keyword evidence="5 6" id="KW-0067">ATP-binding</keyword>
<keyword evidence="4 6" id="KW-0418">Kinase</keyword>
<dbReference type="Gene3D" id="3.30.590.10">
    <property type="entry name" value="Glutamine synthetase/guanido kinase, catalytic domain"/>
    <property type="match status" value="1"/>
</dbReference>
<dbReference type="InterPro" id="IPR014746">
    <property type="entry name" value="Gln_synth/guanido_kin_cat_dom"/>
</dbReference>
<evidence type="ECO:0000256" key="2">
    <source>
        <dbReference type="ARBA" id="ARBA00022679"/>
    </source>
</evidence>
<comment type="similarity">
    <text evidence="6">Belongs to the ATP:guanido phosphotransferase family.</text>
</comment>
<keyword evidence="2 6" id="KW-0808">Transferase</keyword>
<proteinExistence type="inferred from homology"/>
<keyword evidence="9" id="KW-1185">Reference proteome</keyword>
<feature type="binding site" evidence="6">
    <location>
        <begin position="76"/>
        <end position="80"/>
    </location>
    <ligand>
        <name>ATP</name>
        <dbReference type="ChEBI" id="CHEBI:30616"/>
    </ligand>
</feature>
<dbReference type="InterPro" id="IPR022414">
    <property type="entry name" value="ATP-guanido_PTrfase_cat"/>
</dbReference>
<sequence length="142" mass="16570">MWASKDGSLVVWINLEDHLQLAAKRTDANIREAFECICINLLKLEALYRKLRRPFVWKEQLGWVVSSPAEVGTALRASVCMKLQHLPQHKRLQGVLERLRLRMDTTEHRGLCRYRVTLLTAMEKRLELQPDRNIDDLVPAQK</sequence>
<dbReference type="PANTHER" id="PTHR11547:SF52">
    <property type="entry name" value="CREATINE KINASE"/>
    <property type="match status" value="1"/>
</dbReference>
<dbReference type="EMBL" id="JAINUG010000432">
    <property type="protein sequence ID" value="KAJ8371776.1"/>
    <property type="molecule type" value="Genomic_DNA"/>
</dbReference>
<evidence type="ECO:0000256" key="5">
    <source>
        <dbReference type="ARBA" id="ARBA00022840"/>
    </source>
</evidence>
<evidence type="ECO:0000256" key="6">
    <source>
        <dbReference type="PROSITE-ProRule" id="PRU00843"/>
    </source>
</evidence>
<evidence type="ECO:0000259" key="7">
    <source>
        <dbReference type="PROSITE" id="PS51510"/>
    </source>
</evidence>
<comment type="caution">
    <text evidence="8">The sequence shown here is derived from an EMBL/GenBank/DDBJ whole genome shotgun (WGS) entry which is preliminary data.</text>
</comment>
<organism evidence="8 9">
    <name type="scientific">Aldrovandia affinis</name>
    <dbReference type="NCBI Taxonomy" id="143900"/>
    <lineage>
        <taxon>Eukaryota</taxon>
        <taxon>Metazoa</taxon>
        <taxon>Chordata</taxon>
        <taxon>Craniata</taxon>
        <taxon>Vertebrata</taxon>
        <taxon>Euteleostomi</taxon>
        <taxon>Actinopterygii</taxon>
        <taxon>Neopterygii</taxon>
        <taxon>Teleostei</taxon>
        <taxon>Notacanthiformes</taxon>
        <taxon>Halosauridae</taxon>
        <taxon>Aldrovandia</taxon>
    </lineage>
</organism>
<dbReference type="GO" id="GO:0005524">
    <property type="term" value="F:ATP binding"/>
    <property type="evidence" value="ECO:0007669"/>
    <property type="project" value="UniProtKB-UniRule"/>
</dbReference>
<evidence type="ECO:0000313" key="9">
    <source>
        <dbReference type="Proteomes" id="UP001221898"/>
    </source>
</evidence>
<evidence type="ECO:0000256" key="1">
    <source>
        <dbReference type="ARBA" id="ARBA00012231"/>
    </source>
</evidence>
<dbReference type="GO" id="GO:0005615">
    <property type="term" value="C:extracellular space"/>
    <property type="evidence" value="ECO:0007669"/>
    <property type="project" value="TreeGrafter"/>
</dbReference>
<dbReference type="PANTHER" id="PTHR11547">
    <property type="entry name" value="ARGININE OR CREATINE KINASE"/>
    <property type="match status" value="1"/>
</dbReference>
<gene>
    <name evidence="8" type="ORF">AAFF_G00302460</name>
</gene>
<dbReference type="Proteomes" id="UP001221898">
    <property type="component" value="Unassembled WGS sequence"/>
</dbReference>
<keyword evidence="3 6" id="KW-0547">Nucleotide-binding</keyword>
<dbReference type="Pfam" id="PF00217">
    <property type="entry name" value="ATP-gua_Ptrans"/>
    <property type="match status" value="1"/>
</dbReference>
<reference evidence="8" key="1">
    <citation type="journal article" date="2023" name="Science">
        <title>Genome structures resolve the early diversification of teleost fishes.</title>
        <authorList>
            <person name="Parey E."/>
            <person name="Louis A."/>
            <person name="Montfort J."/>
            <person name="Bouchez O."/>
            <person name="Roques C."/>
            <person name="Iampietro C."/>
            <person name="Lluch J."/>
            <person name="Castinel A."/>
            <person name="Donnadieu C."/>
            <person name="Desvignes T."/>
            <person name="Floi Bucao C."/>
            <person name="Jouanno E."/>
            <person name="Wen M."/>
            <person name="Mejri S."/>
            <person name="Dirks R."/>
            <person name="Jansen H."/>
            <person name="Henkel C."/>
            <person name="Chen W.J."/>
            <person name="Zahm M."/>
            <person name="Cabau C."/>
            <person name="Klopp C."/>
            <person name="Thompson A.W."/>
            <person name="Robinson-Rechavi M."/>
            <person name="Braasch I."/>
            <person name="Lecointre G."/>
            <person name="Bobe J."/>
            <person name="Postlethwait J.H."/>
            <person name="Berthelot C."/>
            <person name="Roest Crollius H."/>
            <person name="Guiguen Y."/>
        </authorList>
    </citation>
    <scope>NUCLEOTIDE SEQUENCE</scope>
    <source>
        <strain evidence="8">NC1722</strain>
    </source>
</reference>
<name>A0AAD7W0C6_9TELE</name>
<dbReference type="GO" id="GO:0046314">
    <property type="term" value="P:phosphocreatine biosynthetic process"/>
    <property type="evidence" value="ECO:0007669"/>
    <property type="project" value="InterPro"/>
</dbReference>
<dbReference type="AlphaFoldDB" id="A0AAD7W0C6"/>
<comment type="caution">
    <text evidence="6">Lacks conserved residue(s) required for the propagation of feature annotation.</text>
</comment>
<protein>
    <recommendedName>
        <fullName evidence="1">creatine kinase</fullName>
        <ecNumber evidence="1">2.7.3.2</ecNumber>
    </recommendedName>
</protein>